<comment type="caution">
    <text evidence="2">The sequence shown here is derived from an EMBL/GenBank/DDBJ whole genome shotgun (WGS) entry which is preliminary data.</text>
</comment>
<name>A0A2K0WRW7_GIBNY</name>
<organism evidence="2 3">
    <name type="scientific">Gibberella nygamai</name>
    <name type="common">Bean root rot disease fungus</name>
    <name type="synonym">Fusarium nygamai</name>
    <dbReference type="NCBI Taxonomy" id="42673"/>
    <lineage>
        <taxon>Eukaryota</taxon>
        <taxon>Fungi</taxon>
        <taxon>Dikarya</taxon>
        <taxon>Ascomycota</taxon>
        <taxon>Pezizomycotina</taxon>
        <taxon>Sordariomycetes</taxon>
        <taxon>Hypocreomycetidae</taxon>
        <taxon>Hypocreales</taxon>
        <taxon>Nectriaceae</taxon>
        <taxon>Fusarium</taxon>
        <taxon>Fusarium fujikuroi species complex</taxon>
    </lineage>
</organism>
<protein>
    <recommendedName>
        <fullName evidence="1">Alpha/beta hydrolase fold-3 domain-containing protein</fullName>
    </recommendedName>
</protein>
<dbReference type="Gene3D" id="3.40.50.1820">
    <property type="entry name" value="alpha/beta hydrolase"/>
    <property type="match status" value="1"/>
</dbReference>
<keyword evidence="3" id="KW-1185">Reference proteome</keyword>
<dbReference type="InterPro" id="IPR013094">
    <property type="entry name" value="AB_hydrolase_3"/>
</dbReference>
<sequence length="73" mass="8262">MPPLYIEVGELDLFRNESIELATKFYKSGISAELHVYPACPHGFDIFLSRGTGVSIRAFENRDRAIKSIYPVD</sequence>
<dbReference type="GO" id="GO:0016787">
    <property type="term" value="F:hydrolase activity"/>
    <property type="evidence" value="ECO:0007669"/>
    <property type="project" value="InterPro"/>
</dbReference>
<gene>
    <name evidence="2" type="ORF">FNYG_01562</name>
</gene>
<dbReference type="OrthoDB" id="408631at2759"/>
<dbReference type="Proteomes" id="UP000236664">
    <property type="component" value="Unassembled WGS sequence"/>
</dbReference>
<dbReference type="InterPro" id="IPR029058">
    <property type="entry name" value="AB_hydrolase_fold"/>
</dbReference>
<accession>A0A2K0WRW7</accession>
<dbReference type="EMBL" id="MTQA01000033">
    <property type="protein sequence ID" value="PNP85037.1"/>
    <property type="molecule type" value="Genomic_DNA"/>
</dbReference>
<dbReference type="SUPFAM" id="SSF53474">
    <property type="entry name" value="alpha/beta-Hydrolases"/>
    <property type="match status" value="1"/>
</dbReference>
<dbReference type="AlphaFoldDB" id="A0A2K0WRW7"/>
<evidence type="ECO:0000259" key="1">
    <source>
        <dbReference type="Pfam" id="PF07859"/>
    </source>
</evidence>
<dbReference type="Pfam" id="PF07859">
    <property type="entry name" value="Abhydrolase_3"/>
    <property type="match status" value="1"/>
</dbReference>
<proteinExistence type="predicted"/>
<reference evidence="2 3" key="1">
    <citation type="submission" date="2017-06" db="EMBL/GenBank/DDBJ databases">
        <title>Genome of Fusarium nygamai isolate CS10214.</title>
        <authorList>
            <person name="Gardiner D.M."/>
            <person name="Obanor F."/>
            <person name="Kazan K."/>
        </authorList>
    </citation>
    <scope>NUCLEOTIDE SEQUENCE [LARGE SCALE GENOMIC DNA]</scope>
    <source>
        <strain evidence="2 3">CS10214</strain>
    </source>
</reference>
<dbReference type="STRING" id="42673.A0A2K0WRW7"/>
<evidence type="ECO:0000313" key="2">
    <source>
        <dbReference type="EMBL" id="PNP85037.1"/>
    </source>
</evidence>
<feature type="domain" description="Alpha/beta hydrolase fold-3" evidence="1">
    <location>
        <begin position="1"/>
        <end position="44"/>
    </location>
</feature>
<evidence type="ECO:0000313" key="3">
    <source>
        <dbReference type="Proteomes" id="UP000236664"/>
    </source>
</evidence>